<dbReference type="AlphaFoldDB" id="A0A914XMD5"/>
<evidence type="ECO:0000259" key="2">
    <source>
        <dbReference type="Pfam" id="PF23003"/>
    </source>
</evidence>
<proteinExistence type="predicted"/>
<keyword evidence="3" id="KW-1185">Reference proteome</keyword>
<dbReference type="Proteomes" id="UP000887566">
    <property type="component" value="Unplaced"/>
</dbReference>
<feature type="chain" id="PRO_5037413646" description="Abnormal cell migration protein 18-like fibronectin type I domain-containing protein" evidence="1">
    <location>
        <begin position="19"/>
        <end position="157"/>
    </location>
</feature>
<feature type="signal peptide" evidence="1">
    <location>
        <begin position="1"/>
        <end position="18"/>
    </location>
</feature>
<evidence type="ECO:0000313" key="3">
    <source>
        <dbReference type="Proteomes" id="UP000887566"/>
    </source>
</evidence>
<evidence type="ECO:0000313" key="4">
    <source>
        <dbReference type="WBParaSite" id="PSAMB.scaffold882size39477.g9565.t1"/>
    </source>
</evidence>
<reference evidence="4" key="1">
    <citation type="submission" date="2022-11" db="UniProtKB">
        <authorList>
            <consortium name="WormBaseParasite"/>
        </authorList>
    </citation>
    <scope>IDENTIFICATION</scope>
</reference>
<dbReference type="WBParaSite" id="PSAMB.scaffold882size39477.g9565.t1">
    <property type="protein sequence ID" value="PSAMB.scaffold882size39477.g9565.t1"/>
    <property type="gene ID" value="PSAMB.scaffold882size39477.g9565"/>
</dbReference>
<sequence length="157" mass="17740">MFTFHFLLFCALYLFVESKPAVGNSLKNSEQPGNCRYGRRFRQSMPIFLGGKDCCIDAAGEEHGFGEKWMIGHLMYECNDGGYEITGCQVRPDLVLKPGEDFVENNVAHRCYRTQQGTHTVYSHYNCGLSPSQPSCDLENEPINTQPIGFGKFEPVR</sequence>
<dbReference type="Pfam" id="PF23003">
    <property type="entry name" value="Fn1_2"/>
    <property type="match status" value="1"/>
</dbReference>
<organism evidence="3 4">
    <name type="scientific">Plectus sambesii</name>
    <dbReference type="NCBI Taxonomy" id="2011161"/>
    <lineage>
        <taxon>Eukaryota</taxon>
        <taxon>Metazoa</taxon>
        <taxon>Ecdysozoa</taxon>
        <taxon>Nematoda</taxon>
        <taxon>Chromadorea</taxon>
        <taxon>Plectida</taxon>
        <taxon>Plectina</taxon>
        <taxon>Plectoidea</taxon>
        <taxon>Plectidae</taxon>
        <taxon>Plectus</taxon>
    </lineage>
</organism>
<name>A0A914XMD5_9BILA</name>
<evidence type="ECO:0000256" key="1">
    <source>
        <dbReference type="SAM" id="SignalP"/>
    </source>
</evidence>
<feature type="domain" description="Abnormal cell migration protein 18-like fibronectin type I" evidence="2">
    <location>
        <begin position="54"/>
        <end position="118"/>
    </location>
</feature>
<protein>
    <recommendedName>
        <fullName evidence="2">Abnormal cell migration protein 18-like fibronectin type I domain-containing protein</fullName>
    </recommendedName>
</protein>
<accession>A0A914XMD5</accession>
<dbReference type="InterPro" id="IPR055119">
    <property type="entry name" value="Mig18_Fn1"/>
</dbReference>
<keyword evidence="1" id="KW-0732">Signal</keyword>